<evidence type="ECO:0000256" key="1">
    <source>
        <dbReference type="SAM" id="Phobius"/>
    </source>
</evidence>
<sequence>NNKLRKDGRTRERKVILYLYTHIHRSLNCPHRFAFGTTPKDISLRDVFYVYMCILYFIRCEILFVSKSLHPCS</sequence>
<evidence type="ECO:0000313" key="3">
    <source>
        <dbReference type="Proteomes" id="UP000291084"/>
    </source>
</evidence>
<dbReference type="AlphaFoldDB" id="A0A0S3SD54"/>
<keyword evidence="3" id="KW-1185">Reference proteome</keyword>
<accession>A0A0S3SD54</accession>
<keyword evidence="1" id="KW-0812">Transmembrane</keyword>
<dbReference type="EMBL" id="AP015039">
    <property type="protein sequence ID" value="BAT90776.1"/>
    <property type="molecule type" value="Genomic_DNA"/>
</dbReference>
<name>A0A0S3SD54_PHAAN</name>
<proteinExistence type="predicted"/>
<evidence type="ECO:0000313" key="2">
    <source>
        <dbReference type="EMBL" id="BAT90776.1"/>
    </source>
</evidence>
<dbReference type="Proteomes" id="UP000291084">
    <property type="component" value="Chromosome 6"/>
</dbReference>
<keyword evidence="1" id="KW-0472">Membrane</keyword>
<protein>
    <submittedName>
        <fullName evidence="2">Uncharacterized protein</fullName>
    </submittedName>
</protein>
<reference evidence="2 3" key="1">
    <citation type="journal article" date="2015" name="Sci. Rep.">
        <title>The power of single molecule real-time sequencing technology in the de novo assembly of a eukaryotic genome.</title>
        <authorList>
            <person name="Sakai H."/>
            <person name="Naito K."/>
            <person name="Ogiso-Tanaka E."/>
            <person name="Takahashi Y."/>
            <person name="Iseki K."/>
            <person name="Muto C."/>
            <person name="Satou K."/>
            <person name="Teruya K."/>
            <person name="Shiroma A."/>
            <person name="Shimoji M."/>
            <person name="Hirano T."/>
            <person name="Itoh T."/>
            <person name="Kaga A."/>
            <person name="Tomooka N."/>
        </authorList>
    </citation>
    <scope>NUCLEOTIDE SEQUENCE [LARGE SCALE GENOMIC DNA]</scope>
    <source>
        <strain evidence="3">cv. Shumari</strain>
    </source>
</reference>
<organism evidence="2 3">
    <name type="scientific">Vigna angularis var. angularis</name>
    <dbReference type="NCBI Taxonomy" id="157739"/>
    <lineage>
        <taxon>Eukaryota</taxon>
        <taxon>Viridiplantae</taxon>
        <taxon>Streptophyta</taxon>
        <taxon>Embryophyta</taxon>
        <taxon>Tracheophyta</taxon>
        <taxon>Spermatophyta</taxon>
        <taxon>Magnoliopsida</taxon>
        <taxon>eudicotyledons</taxon>
        <taxon>Gunneridae</taxon>
        <taxon>Pentapetalae</taxon>
        <taxon>rosids</taxon>
        <taxon>fabids</taxon>
        <taxon>Fabales</taxon>
        <taxon>Fabaceae</taxon>
        <taxon>Papilionoideae</taxon>
        <taxon>50 kb inversion clade</taxon>
        <taxon>NPAAA clade</taxon>
        <taxon>indigoferoid/millettioid clade</taxon>
        <taxon>Phaseoleae</taxon>
        <taxon>Vigna</taxon>
    </lineage>
</organism>
<keyword evidence="1" id="KW-1133">Transmembrane helix</keyword>
<feature type="transmembrane region" description="Helical" evidence="1">
    <location>
        <begin position="48"/>
        <end position="66"/>
    </location>
</feature>
<feature type="non-terminal residue" evidence="2">
    <location>
        <position position="1"/>
    </location>
</feature>
<gene>
    <name evidence="2" type="primary">Vigan.06G206100</name>
    <name evidence="2" type="ORF">VIGAN_06206100</name>
</gene>